<dbReference type="Pfam" id="PF21882">
    <property type="entry name" value="Gp53-like_C"/>
    <property type="match status" value="1"/>
</dbReference>
<organism evidence="2 3">
    <name type="scientific">Sphingomonas ursincola</name>
    <dbReference type="NCBI Taxonomy" id="56361"/>
    <lineage>
        <taxon>Bacteria</taxon>
        <taxon>Pseudomonadati</taxon>
        <taxon>Pseudomonadota</taxon>
        <taxon>Alphaproteobacteria</taxon>
        <taxon>Sphingomonadales</taxon>
        <taxon>Sphingomonadaceae</taxon>
        <taxon>Sphingomonas</taxon>
    </lineage>
</organism>
<accession>A0A7V8RB43</accession>
<evidence type="ECO:0000313" key="2">
    <source>
        <dbReference type="EMBL" id="MBA1373202.1"/>
    </source>
</evidence>
<dbReference type="Proteomes" id="UP000589292">
    <property type="component" value="Unassembled WGS sequence"/>
</dbReference>
<protein>
    <recommendedName>
        <fullName evidence="1">Putative tail fiber protein gp53-like C-terminal domain-containing protein</fullName>
    </recommendedName>
</protein>
<reference evidence="2 3" key="1">
    <citation type="journal article" date="1994" name="Int. J. Syst. Bacteriol.">
        <title>Phylogenetic positions of novel aerobic, bacteriochlorophyll a-containing bacteria and description of Roseococcus thiosulfatophilus gen. nov., sp. nov., Erythromicrobium ramosum gen. nov., sp. nov., and Erythrobacter litoralis sp. nov.</title>
        <authorList>
            <person name="Yurkov V."/>
            <person name="Stackebrandt E."/>
            <person name="Holmes A."/>
            <person name="Fuerst J.A."/>
            <person name="Hugenholtz P."/>
            <person name="Golecki J."/>
            <person name="Gad'on N."/>
            <person name="Gorlenko V.M."/>
            <person name="Kompantseva E.I."/>
            <person name="Drews G."/>
        </authorList>
    </citation>
    <scope>NUCLEOTIDE SEQUENCE [LARGE SCALE GENOMIC DNA]</scope>
    <source>
        <strain evidence="2 3">KR-99</strain>
    </source>
</reference>
<dbReference type="AlphaFoldDB" id="A0A7V8RB43"/>
<evidence type="ECO:0000259" key="1">
    <source>
        <dbReference type="Pfam" id="PF21882"/>
    </source>
</evidence>
<dbReference type="EMBL" id="VDES01000001">
    <property type="protein sequence ID" value="MBA1373202.1"/>
    <property type="molecule type" value="Genomic_DNA"/>
</dbReference>
<evidence type="ECO:0000313" key="3">
    <source>
        <dbReference type="Proteomes" id="UP000589292"/>
    </source>
</evidence>
<feature type="domain" description="Putative tail fiber protein gp53-like C-terminal" evidence="1">
    <location>
        <begin position="272"/>
        <end position="352"/>
    </location>
</feature>
<name>A0A7V8RB43_9SPHN</name>
<dbReference type="RefSeq" id="WP_181266317.1">
    <property type="nucleotide sequence ID" value="NZ_BAAAGB010000002.1"/>
</dbReference>
<sequence>MAALAMMITNAGLDAIVAAESGGTDEIRIIEIGLTATPFIAAPTLDALPGEFKRIDAVSGQAVSENVIHVTAYDPSADVYDVTGIGIYTDAGVLLAVYSAAADAVLSKAQLATGLIMFDIAFANNMAALIEFGDALFLNPPASEAVKGVAEIATNAEADAGVDDTRIMSPKKTKRVLDALAMTLNAAFLAFQGTVNAAITALQGRTISGGGLVTGGGNLTANRVLTVIAASQADARTGTAGDRALTPASLGPMNKSLSENGYCTIPTADPANTLLIQWGRFSAGPNSQTSVSFPTSFTGNAFSVVVDGTSDTSNDAQDNYPSVRPGTISATGFQVHNANATTDACCFIAIGRIDLS</sequence>
<gene>
    <name evidence="2" type="ORF">FG486_02535</name>
</gene>
<dbReference type="Gene3D" id="2.60.40.3940">
    <property type="match status" value="1"/>
</dbReference>
<comment type="caution">
    <text evidence="2">The sequence shown here is derived from an EMBL/GenBank/DDBJ whole genome shotgun (WGS) entry which is preliminary data.</text>
</comment>
<keyword evidence="3" id="KW-1185">Reference proteome</keyword>
<dbReference type="InterPro" id="IPR054075">
    <property type="entry name" value="Gp53-like_C"/>
</dbReference>
<proteinExistence type="predicted"/>